<gene>
    <name evidence="5" type="ORF">FDP08_12990</name>
</gene>
<dbReference type="InterPro" id="IPR043128">
    <property type="entry name" value="Rev_trsase/Diguanyl_cyclase"/>
</dbReference>
<dbReference type="InterPro" id="IPR001633">
    <property type="entry name" value="EAL_dom"/>
</dbReference>
<accession>A0A4U6R7P7</accession>
<keyword evidence="1" id="KW-0812">Transmembrane</keyword>
<dbReference type="Gene3D" id="6.10.340.10">
    <property type="match status" value="1"/>
</dbReference>
<dbReference type="PROSITE" id="PS50887">
    <property type="entry name" value="GGDEF"/>
    <property type="match status" value="1"/>
</dbReference>
<feature type="domain" description="HAMP" evidence="3">
    <location>
        <begin position="266"/>
        <end position="318"/>
    </location>
</feature>
<evidence type="ECO:0000313" key="6">
    <source>
        <dbReference type="Proteomes" id="UP000308488"/>
    </source>
</evidence>
<evidence type="ECO:0000259" key="4">
    <source>
        <dbReference type="PROSITE" id="PS50887"/>
    </source>
</evidence>
<dbReference type="SUPFAM" id="SSF141868">
    <property type="entry name" value="EAL domain-like"/>
    <property type="match status" value="1"/>
</dbReference>
<sequence length="757" mass="83422">MAVAHRIGFRGRLVTVMVALVAVVSLSIGGLLMLYLFEDEKVRAKEQLRLGERVADEVLDRRTSLILSRLDVVVRDFGFRSAVASGDRPTADSALANQARRVGARFAVLLDNDSTTLAESGTLPDQFPSGQLLAEARQSGYASRMAVFEDEGVELIAIPVEAPGLRAWLIAGFSLGTELSDVISRLSGTEAQFRTGAGSEASFLESTQYFTRIVNLTENGPSALHLLLQINREASLANYYRRAVEILLLVSTVLVLAALIALMIARNMGRPVLQLADYARAIGDGRTPSPPPIRAGGELAQLRQALGDMLSKLRDREDQIRHAASHDEITGLPNRNAFLSQLREQFSSGRPCSLLGLRINDLSDVNDTLGLEFGDKVLRAVSARLADQLPDMSTLARTGGGEFLMMTPEQSEEELEAQANGLRLAVESPLMIETTPFSLRCTMVTLQLPADAMNTDQVRRRLNLTFEQAQKNRQAVTHYQPGHDETHLRELQIISDLHAAITGNSLHMNYQPKLEMACASFHQAEALVRWIHPELGFISPEEFILLAEKSGQINELTRHILHRVAEDASEWHAAGLDVGVAINLSTLDLTRPDLPIDVAEAFSRWQLPMSRITLEVTESALMDDPEAALATLRRLRQLGVTLSVDDFGTGYSSLSQLRKLPVQELKIDKSFVLHLDTEPQDQLIVQSTIDMAHGLGLRVVAEGIENLESWNLLRDWGCELGQGFFLSRPVAATDLQATEQLLSNRQQELTYTEVTLP</sequence>
<name>A0A4U6R7P7_9GAMM</name>
<evidence type="ECO:0000259" key="3">
    <source>
        <dbReference type="PROSITE" id="PS50885"/>
    </source>
</evidence>
<feature type="transmembrane region" description="Helical" evidence="1">
    <location>
        <begin position="246"/>
        <end position="265"/>
    </location>
</feature>
<organism evidence="5 6">
    <name type="scientific">Marinobacter panjinensis</name>
    <dbReference type="NCBI Taxonomy" id="2576384"/>
    <lineage>
        <taxon>Bacteria</taxon>
        <taxon>Pseudomonadati</taxon>
        <taxon>Pseudomonadota</taxon>
        <taxon>Gammaproteobacteria</taxon>
        <taxon>Pseudomonadales</taxon>
        <taxon>Marinobacteraceae</taxon>
        <taxon>Marinobacter</taxon>
    </lineage>
</organism>
<keyword evidence="1" id="KW-0472">Membrane</keyword>
<dbReference type="OrthoDB" id="9804951at2"/>
<dbReference type="GO" id="GO:0071111">
    <property type="term" value="F:cyclic-guanylate-specific phosphodiesterase activity"/>
    <property type="evidence" value="ECO:0007669"/>
    <property type="project" value="InterPro"/>
</dbReference>
<dbReference type="InterPro" id="IPR029150">
    <property type="entry name" value="dCache_3"/>
</dbReference>
<evidence type="ECO:0000313" key="5">
    <source>
        <dbReference type="EMBL" id="TKV68942.1"/>
    </source>
</evidence>
<dbReference type="PROSITE" id="PS50885">
    <property type="entry name" value="HAMP"/>
    <property type="match status" value="1"/>
</dbReference>
<dbReference type="CDD" id="cd06225">
    <property type="entry name" value="HAMP"/>
    <property type="match status" value="1"/>
</dbReference>
<dbReference type="Gene3D" id="3.20.20.450">
    <property type="entry name" value="EAL domain"/>
    <property type="match status" value="1"/>
</dbReference>
<keyword evidence="6" id="KW-1185">Reference proteome</keyword>
<feature type="domain" description="GGDEF" evidence="4">
    <location>
        <begin position="350"/>
        <end position="481"/>
    </location>
</feature>
<dbReference type="Pfam" id="PF00563">
    <property type="entry name" value="EAL"/>
    <property type="match status" value="1"/>
</dbReference>
<dbReference type="InterPro" id="IPR035919">
    <property type="entry name" value="EAL_sf"/>
</dbReference>
<dbReference type="SUPFAM" id="SSF55073">
    <property type="entry name" value="Nucleotide cyclase"/>
    <property type="match status" value="1"/>
</dbReference>
<dbReference type="CDD" id="cd01948">
    <property type="entry name" value="EAL"/>
    <property type="match status" value="1"/>
</dbReference>
<dbReference type="Gene3D" id="3.30.70.270">
    <property type="match status" value="1"/>
</dbReference>
<dbReference type="PANTHER" id="PTHR33121:SF71">
    <property type="entry name" value="OXYGEN SENSOR PROTEIN DOSP"/>
    <property type="match status" value="1"/>
</dbReference>
<dbReference type="NCBIfam" id="TIGR00254">
    <property type="entry name" value="GGDEF"/>
    <property type="match status" value="1"/>
</dbReference>
<dbReference type="InterPro" id="IPR029787">
    <property type="entry name" value="Nucleotide_cyclase"/>
</dbReference>
<dbReference type="SMART" id="SM00304">
    <property type="entry name" value="HAMP"/>
    <property type="match status" value="1"/>
</dbReference>
<dbReference type="InterPro" id="IPR050706">
    <property type="entry name" value="Cyclic-di-GMP_PDE-like"/>
</dbReference>
<evidence type="ECO:0000256" key="1">
    <source>
        <dbReference type="SAM" id="Phobius"/>
    </source>
</evidence>
<proteinExistence type="predicted"/>
<keyword evidence="1" id="KW-1133">Transmembrane helix</keyword>
<protein>
    <submittedName>
        <fullName evidence="5">EAL domain-containing protein</fullName>
    </submittedName>
</protein>
<dbReference type="CDD" id="cd01949">
    <property type="entry name" value="GGDEF"/>
    <property type="match status" value="1"/>
</dbReference>
<dbReference type="Pfam" id="PF14827">
    <property type="entry name" value="dCache_3"/>
    <property type="match status" value="1"/>
</dbReference>
<dbReference type="GO" id="GO:0016020">
    <property type="term" value="C:membrane"/>
    <property type="evidence" value="ECO:0007669"/>
    <property type="project" value="InterPro"/>
</dbReference>
<dbReference type="SMART" id="SM00267">
    <property type="entry name" value="GGDEF"/>
    <property type="match status" value="1"/>
</dbReference>
<dbReference type="PROSITE" id="PS50883">
    <property type="entry name" value="EAL"/>
    <property type="match status" value="1"/>
</dbReference>
<dbReference type="AlphaFoldDB" id="A0A4U6R7P7"/>
<dbReference type="EMBL" id="SZYH01000001">
    <property type="protein sequence ID" value="TKV68942.1"/>
    <property type="molecule type" value="Genomic_DNA"/>
</dbReference>
<dbReference type="SMART" id="SM00052">
    <property type="entry name" value="EAL"/>
    <property type="match status" value="1"/>
</dbReference>
<dbReference type="InterPro" id="IPR000160">
    <property type="entry name" value="GGDEF_dom"/>
</dbReference>
<comment type="caution">
    <text evidence="5">The sequence shown here is derived from an EMBL/GenBank/DDBJ whole genome shotgun (WGS) entry which is preliminary data.</text>
</comment>
<dbReference type="InterPro" id="IPR003660">
    <property type="entry name" value="HAMP_dom"/>
</dbReference>
<feature type="domain" description="EAL" evidence="2">
    <location>
        <begin position="490"/>
        <end position="743"/>
    </location>
</feature>
<dbReference type="Pfam" id="PF00672">
    <property type="entry name" value="HAMP"/>
    <property type="match status" value="1"/>
</dbReference>
<dbReference type="GO" id="GO:0007165">
    <property type="term" value="P:signal transduction"/>
    <property type="evidence" value="ECO:0007669"/>
    <property type="project" value="InterPro"/>
</dbReference>
<evidence type="ECO:0000259" key="2">
    <source>
        <dbReference type="PROSITE" id="PS50883"/>
    </source>
</evidence>
<feature type="transmembrane region" description="Helical" evidence="1">
    <location>
        <begin position="12"/>
        <end position="37"/>
    </location>
</feature>
<reference evidence="5 6" key="1">
    <citation type="submission" date="2019-05" db="EMBL/GenBank/DDBJ databases">
        <title>Marinobacter panjinensis sp. nov., a moderately halophilic bacterium isolated from sea tidal flat environment.</title>
        <authorList>
            <person name="Yang W."/>
            <person name="An M."/>
            <person name="He W."/>
            <person name="Luo X."/>
            <person name="Zhu L."/>
            <person name="Chen G."/>
            <person name="Zhang Y."/>
            <person name="Wang Y."/>
        </authorList>
    </citation>
    <scope>NUCLEOTIDE SEQUENCE [LARGE SCALE GENOMIC DNA]</scope>
    <source>
        <strain evidence="5 6">PJ-16</strain>
    </source>
</reference>
<dbReference type="Pfam" id="PF00990">
    <property type="entry name" value="GGDEF"/>
    <property type="match status" value="1"/>
</dbReference>
<dbReference type="PANTHER" id="PTHR33121">
    <property type="entry name" value="CYCLIC DI-GMP PHOSPHODIESTERASE PDEF"/>
    <property type="match status" value="1"/>
</dbReference>
<dbReference type="RefSeq" id="WP_137436559.1">
    <property type="nucleotide sequence ID" value="NZ_JANRHC010000002.1"/>
</dbReference>
<dbReference type="Proteomes" id="UP000308488">
    <property type="component" value="Unassembled WGS sequence"/>
</dbReference>